<comment type="caution">
    <text evidence="6">The sequence shown here is derived from an EMBL/GenBank/DDBJ whole genome shotgun (WGS) entry which is preliminary data.</text>
</comment>
<dbReference type="Proteomes" id="UP001500967">
    <property type="component" value="Unassembled WGS sequence"/>
</dbReference>
<evidence type="ECO:0000256" key="2">
    <source>
        <dbReference type="ARBA" id="ARBA00022777"/>
    </source>
</evidence>
<dbReference type="PANTHER" id="PTHR24421">
    <property type="entry name" value="NITRATE/NITRITE SENSOR PROTEIN NARX-RELATED"/>
    <property type="match status" value="1"/>
</dbReference>
<accession>A0ABN0UT46</accession>
<dbReference type="Gene3D" id="3.30.565.10">
    <property type="entry name" value="Histidine kinase-like ATPase, C-terminal domain"/>
    <property type="match status" value="1"/>
</dbReference>
<keyword evidence="4" id="KW-0812">Transmembrane</keyword>
<feature type="transmembrane region" description="Helical" evidence="4">
    <location>
        <begin position="118"/>
        <end position="145"/>
    </location>
</feature>
<sequence>MIGGMNLRRWWRGTDDLGRVTLYTRSSVLPLLFVGPFVLGSIPSVQNGDVSEPVALTLVATVFGMSLVAAYLLDRQVVGRVLTRPYLALLVGAALLTTVTVVALPIGNARGPALLTAAAFLVAPIGAFGARYYVPLSLALVLAIGLQSNVRDQPQRLVPLVVQMLLLLIAVACTAQVSVWLTTVVRRLADADRTRAELAVAEERLRFARDLHDIVGRDLSAIAVTSDLVAELARRGRPEAAERAEEVRTIAQESLRQVRAAVRGYRTIDLRTELEGSAALLRSAGVTSRVSADVGPLPDDVRTATAWVVREGVTNVVRHSTATRCRIEVREEGGTVHVRLENDGASGPLGHGSGLVGLAERLRPLGGELSFEQRNGSFVLRAELPADGAPAAAEPGVAGEVRA</sequence>
<dbReference type="InterPro" id="IPR036890">
    <property type="entry name" value="HATPase_C_sf"/>
</dbReference>
<dbReference type="SUPFAM" id="SSF55874">
    <property type="entry name" value="ATPase domain of HSP90 chaperone/DNA topoisomerase II/histidine kinase"/>
    <property type="match status" value="1"/>
</dbReference>
<feature type="transmembrane region" description="Helical" evidence="4">
    <location>
        <begin position="20"/>
        <end position="42"/>
    </location>
</feature>
<evidence type="ECO:0000313" key="7">
    <source>
        <dbReference type="Proteomes" id="UP001500967"/>
    </source>
</evidence>
<evidence type="ECO:0000313" key="6">
    <source>
        <dbReference type="EMBL" id="GAA0260725.1"/>
    </source>
</evidence>
<evidence type="ECO:0000259" key="5">
    <source>
        <dbReference type="Pfam" id="PF07730"/>
    </source>
</evidence>
<proteinExistence type="predicted"/>
<organism evidence="6 7">
    <name type="scientific">Cryptosporangium japonicum</name>
    <dbReference type="NCBI Taxonomy" id="80872"/>
    <lineage>
        <taxon>Bacteria</taxon>
        <taxon>Bacillati</taxon>
        <taxon>Actinomycetota</taxon>
        <taxon>Actinomycetes</taxon>
        <taxon>Cryptosporangiales</taxon>
        <taxon>Cryptosporangiaceae</taxon>
        <taxon>Cryptosporangium</taxon>
    </lineage>
</organism>
<evidence type="ECO:0000256" key="1">
    <source>
        <dbReference type="ARBA" id="ARBA00022679"/>
    </source>
</evidence>
<dbReference type="Pfam" id="PF07730">
    <property type="entry name" value="HisKA_3"/>
    <property type="match status" value="1"/>
</dbReference>
<dbReference type="EMBL" id="BAAAGX010000020">
    <property type="protein sequence ID" value="GAA0260725.1"/>
    <property type="molecule type" value="Genomic_DNA"/>
</dbReference>
<keyword evidence="3" id="KW-0902">Two-component regulatory system</keyword>
<feature type="domain" description="Signal transduction histidine kinase subgroup 3 dimerisation and phosphoacceptor" evidence="5">
    <location>
        <begin position="203"/>
        <end position="269"/>
    </location>
</feature>
<gene>
    <name evidence="6" type="ORF">GCM10009539_52760</name>
</gene>
<keyword evidence="1" id="KW-0808">Transferase</keyword>
<keyword evidence="4" id="KW-0472">Membrane</keyword>
<dbReference type="Gene3D" id="1.20.5.1930">
    <property type="match status" value="1"/>
</dbReference>
<dbReference type="PANTHER" id="PTHR24421:SF63">
    <property type="entry name" value="SENSOR HISTIDINE KINASE DESK"/>
    <property type="match status" value="1"/>
</dbReference>
<dbReference type="InterPro" id="IPR011712">
    <property type="entry name" value="Sig_transdc_His_kin_sub3_dim/P"/>
</dbReference>
<name>A0ABN0UT46_9ACTN</name>
<dbReference type="InterPro" id="IPR050482">
    <property type="entry name" value="Sensor_HK_TwoCompSys"/>
</dbReference>
<keyword evidence="4" id="KW-1133">Transmembrane helix</keyword>
<evidence type="ECO:0000256" key="4">
    <source>
        <dbReference type="SAM" id="Phobius"/>
    </source>
</evidence>
<evidence type="ECO:0000256" key="3">
    <source>
        <dbReference type="ARBA" id="ARBA00023012"/>
    </source>
</evidence>
<feature type="transmembrane region" description="Helical" evidence="4">
    <location>
        <begin position="85"/>
        <end position="106"/>
    </location>
</feature>
<feature type="transmembrane region" description="Helical" evidence="4">
    <location>
        <begin position="54"/>
        <end position="73"/>
    </location>
</feature>
<dbReference type="CDD" id="cd16917">
    <property type="entry name" value="HATPase_UhpB-NarQ-NarX-like"/>
    <property type="match status" value="1"/>
</dbReference>
<keyword evidence="7" id="KW-1185">Reference proteome</keyword>
<feature type="transmembrane region" description="Helical" evidence="4">
    <location>
        <begin position="157"/>
        <end position="181"/>
    </location>
</feature>
<keyword evidence="2" id="KW-0418">Kinase</keyword>
<reference evidence="6 7" key="1">
    <citation type="journal article" date="2019" name="Int. J. Syst. Evol. Microbiol.">
        <title>The Global Catalogue of Microorganisms (GCM) 10K type strain sequencing project: providing services to taxonomists for standard genome sequencing and annotation.</title>
        <authorList>
            <consortium name="The Broad Institute Genomics Platform"/>
            <consortium name="The Broad Institute Genome Sequencing Center for Infectious Disease"/>
            <person name="Wu L."/>
            <person name="Ma J."/>
        </authorList>
    </citation>
    <scope>NUCLEOTIDE SEQUENCE [LARGE SCALE GENOMIC DNA]</scope>
    <source>
        <strain evidence="6 7">JCM 10425</strain>
    </source>
</reference>
<protein>
    <recommendedName>
        <fullName evidence="5">Signal transduction histidine kinase subgroup 3 dimerisation and phosphoacceptor domain-containing protein</fullName>
    </recommendedName>
</protein>